<dbReference type="EMBL" id="JAECZB010000018">
    <property type="protein sequence ID" value="MBH8552714.1"/>
    <property type="molecule type" value="Genomic_DNA"/>
</dbReference>
<dbReference type="InterPro" id="IPR015813">
    <property type="entry name" value="Pyrv/PenolPyrv_kinase-like_dom"/>
</dbReference>
<dbReference type="Gene3D" id="3.20.20.60">
    <property type="entry name" value="Phosphoenolpyruvate-binding domains"/>
    <property type="match status" value="1"/>
</dbReference>
<dbReference type="GO" id="GO:0016832">
    <property type="term" value="F:aldehyde-lyase activity"/>
    <property type="evidence" value="ECO:0007669"/>
    <property type="project" value="TreeGrafter"/>
</dbReference>
<keyword evidence="6" id="KW-1185">Reference proteome</keyword>
<organism evidence="5 6">
    <name type="scientific">Atlanticothrix silvestris CENA357</name>
    <dbReference type="NCBI Taxonomy" id="1725252"/>
    <lineage>
        <taxon>Bacteria</taxon>
        <taxon>Bacillati</taxon>
        <taxon>Cyanobacteriota</taxon>
        <taxon>Cyanophyceae</taxon>
        <taxon>Nostocales</taxon>
        <taxon>Nodulariaceae</taxon>
        <taxon>Atlanticothrix</taxon>
        <taxon>Atlanticothrix silvestris</taxon>
    </lineage>
</organism>
<evidence type="ECO:0000256" key="2">
    <source>
        <dbReference type="ARBA" id="ARBA00022723"/>
    </source>
</evidence>
<dbReference type="RefSeq" id="WP_214439019.1">
    <property type="nucleotide sequence ID" value="NZ_JAECZB010000018.1"/>
</dbReference>
<evidence type="ECO:0000313" key="6">
    <source>
        <dbReference type="Proteomes" id="UP000599391"/>
    </source>
</evidence>
<comment type="caution">
    <text evidence="5">The sequence shown here is derived from an EMBL/GenBank/DDBJ whole genome shotgun (WGS) entry which is preliminary data.</text>
</comment>
<dbReference type="SUPFAM" id="SSF51621">
    <property type="entry name" value="Phosphoenolpyruvate/pyruvate domain"/>
    <property type="match status" value="1"/>
</dbReference>
<evidence type="ECO:0000256" key="1">
    <source>
        <dbReference type="ARBA" id="ARBA00005568"/>
    </source>
</evidence>
<dbReference type="InterPro" id="IPR005000">
    <property type="entry name" value="Aldolase/citrate-lyase_domain"/>
</dbReference>
<dbReference type="PANTHER" id="PTHR30502:SF0">
    <property type="entry name" value="PHOSPHOENOLPYRUVATE CARBOXYLASE FAMILY PROTEIN"/>
    <property type="match status" value="1"/>
</dbReference>
<keyword evidence="2" id="KW-0479">Metal-binding</keyword>
<name>A0A8J7L1U9_9CYAN</name>
<evidence type="ECO:0000313" key="5">
    <source>
        <dbReference type="EMBL" id="MBH8552714.1"/>
    </source>
</evidence>
<reference evidence="5 6" key="1">
    <citation type="journal article" date="2021" name="Int. J. Syst. Evol. Microbiol.">
        <title>Amazonocrinis nigriterrae gen. nov., sp. nov., Atlanticothrix silvestris gen. nov., sp. nov. and Dendronalium phyllosphericum gen. nov., sp. nov., nostocacean cyanobacteria from Brazilian environments.</title>
        <authorList>
            <person name="Alvarenga D.O."/>
            <person name="Andreote A.P.D."/>
            <person name="Branco L.H.Z."/>
            <person name="Delbaje E."/>
            <person name="Cruz R.B."/>
            <person name="Varani A.M."/>
            <person name="Fiore M.F."/>
        </authorList>
    </citation>
    <scope>NUCLEOTIDE SEQUENCE [LARGE SCALE GENOMIC DNA]</scope>
    <source>
        <strain evidence="5 6">CENA357</strain>
    </source>
</reference>
<evidence type="ECO:0000259" key="4">
    <source>
        <dbReference type="Pfam" id="PF03328"/>
    </source>
</evidence>
<dbReference type="InterPro" id="IPR040442">
    <property type="entry name" value="Pyrv_kinase-like_dom_sf"/>
</dbReference>
<dbReference type="InterPro" id="IPR050251">
    <property type="entry name" value="HpcH-HpaI_aldolase"/>
</dbReference>
<keyword evidence="3" id="KW-0456">Lyase</keyword>
<dbReference type="GO" id="GO:0005737">
    <property type="term" value="C:cytoplasm"/>
    <property type="evidence" value="ECO:0007669"/>
    <property type="project" value="TreeGrafter"/>
</dbReference>
<comment type="similarity">
    <text evidence="1">Belongs to the HpcH/HpaI aldolase family.</text>
</comment>
<sequence length="158" mass="17161">MHRAKISASAIRPNTSRLRSKSVYWGLAELEYPANYRDNLLVAVIVETRQGFENVREIAAVDGIDMVVLGAGDLMADIADDFAALTKLGTYDNSELNRLMAEAEAIVRSTPDCWLGGVSRHAAGGRELFAKGYDFVLPAADGWLLTDAARSILTAMRG</sequence>
<accession>A0A8J7L1U9</accession>
<feature type="domain" description="HpcH/HpaI aldolase/citrate lyase" evidence="4">
    <location>
        <begin position="36"/>
        <end position="79"/>
    </location>
</feature>
<dbReference type="Pfam" id="PF03328">
    <property type="entry name" value="HpcH_HpaI"/>
    <property type="match status" value="1"/>
</dbReference>
<dbReference type="GO" id="GO:0046872">
    <property type="term" value="F:metal ion binding"/>
    <property type="evidence" value="ECO:0007669"/>
    <property type="project" value="UniProtKB-KW"/>
</dbReference>
<dbReference type="PANTHER" id="PTHR30502">
    <property type="entry name" value="2-KETO-3-DEOXY-L-RHAMNONATE ALDOLASE"/>
    <property type="match status" value="1"/>
</dbReference>
<dbReference type="AlphaFoldDB" id="A0A8J7L1U9"/>
<proteinExistence type="inferred from homology"/>
<gene>
    <name evidence="5" type="ORF">I8751_10090</name>
</gene>
<evidence type="ECO:0000256" key="3">
    <source>
        <dbReference type="ARBA" id="ARBA00023239"/>
    </source>
</evidence>
<dbReference type="Proteomes" id="UP000599391">
    <property type="component" value="Unassembled WGS sequence"/>
</dbReference>
<protein>
    <recommendedName>
        <fullName evidence="4">HpcH/HpaI aldolase/citrate lyase domain-containing protein</fullName>
    </recommendedName>
</protein>